<dbReference type="EMBL" id="CP017599">
    <property type="protein sequence ID" value="AOW98112.1"/>
    <property type="molecule type" value="Genomic_DNA"/>
</dbReference>
<dbReference type="AlphaFoldDB" id="A0A1D8TKJ2"/>
<protein>
    <submittedName>
        <fullName evidence="2">Uncharacterized protein</fullName>
    </submittedName>
</protein>
<dbReference type="Proteomes" id="UP000177870">
    <property type="component" value="Chromosome"/>
</dbReference>
<organism evidence="2 3">
    <name type="scientific">Moorena producens PAL-8-15-08-1</name>
    <dbReference type="NCBI Taxonomy" id="1458985"/>
    <lineage>
        <taxon>Bacteria</taxon>
        <taxon>Bacillati</taxon>
        <taxon>Cyanobacteriota</taxon>
        <taxon>Cyanophyceae</taxon>
        <taxon>Coleofasciculales</taxon>
        <taxon>Coleofasciculaceae</taxon>
        <taxon>Moorena</taxon>
    </lineage>
</organism>
<sequence length="90" mass="9545">MIISDLNHLETIAEDPKVVGGSHYYPPYYNHYGYSGSINVHTNIIGNVATVNGSAEAYGDNTFTNINGYTSTTDNSSHSSVSGTSATSSH</sequence>
<reference evidence="3" key="1">
    <citation type="submission" date="2016-10" db="EMBL/GenBank/DDBJ databases">
        <title>Comparative genomics uncovers the prolific and rare metabolic potential of the cyanobacterial genus Moorea.</title>
        <authorList>
            <person name="Leao T."/>
            <person name="Castelao G."/>
            <person name="Korobeynikov A."/>
            <person name="Monroe E.A."/>
            <person name="Podell S."/>
            <person name="Glukhov E."/>
            <person name="Allen E."/>
            <person name="Gerwick W.H."/>
            <person name="Gerwick L."/>
        </authorList>
    </citation>
    <scope>NUCLEOTIDE SEQUENCE [LARGE SCALE GENOMIC DNA]</scope>
    <source>
        <strain evidence="3">PAL-8-15-08-1</strain>
    </source>
</reference>
<dbReference type="OrthoDB" id="487454at2"/>
<proteinExistence type="predicted"/>
<dbReference type="RefSeq" id="WP_070390634.1">
    <property type="nucleotide sequence ID" value="NZ_CP017599.1"/>
</dbReference>
<accession>A0A1D8TKJ2</accession>
<dbReference type="KEGG" id="mpro:BJP34_00490"/>
<evidence type="ECO:0000256" key="1">
    <source>
        <dbReference type="SAM" id="MobiDB-lite"/>
    </source>
</evidence>
<evidence type="ECO:0000313" key="2">
    <source>
        <dbReference type="EMBL" id="AOW98112.1"/>
    </source>
</evidence>
<evidence type="ECO:0000313" key="3">
    <source>
        <dbReference type="Proteomes" id="UP000177870"/>
    </source>
</evidence>
<feature type="region of interest" description="Disordered" evidence="1">
    <location>
        <begin position="70"/>
        <end position="90"/>
    </location>
</feature>
<name>A0A1D8TKJ2_9CYAN</name>
<gene>
    <name evidence="2" type="ORF">BJP34_00490</name>
</gene>